<dbReference type="PROSITE" id="PS51257">
    <property type="entry name" value="PROKAR_LIPOPROTEIN"/>
    <property type="match status" value="1"/>
</dbReference>
<evidence type="ECO:0000313" key="4">
    <source>
        <dbReference type="Proteomes" id="UP000249169"/>
    </source>
</evidence>
<dbReference type="RefSeq" id="WP_111731534.1">
    <property type="nucleotide sequence ID" value="NZ_QHKO01000018.1"/>
</dbReference>
<protein>
    <recommendedName>
        <fullName evidence="5">Abnormal spindle-like microcephaly-associated protein ASH domain-containing protein</fullName>
    </recommendedName>
</protein>
<dbReference type="Proteomes" id="UP000249169">
    <property type="component" value="Unassembled WGS sequence"/>
</dbReference>
<organism evidence="3 4">
    <name type="scientific">Lujinxingia litoralis</name>
    <dbReference type="NCBI Taxonomy" id="2211119"/>
    <lineage>
        <taxon>Bacteria</taxon>
        <taxon>Deltaproteobacteria</taxon>
        <taxon>Bradymonadales</taxon>
        <taxon>Lujinxingiaceae</taxon>
        <taxon>Lujinxingia</taxon>
    </lineage>
</organism>
<dbReference type="NCBIfam" id="NF012200">
    <property type="entry name" value="choice_anch_D"/>
    <property type="match status" value="3"/>
</dbReference>
<feature type="signal peptide" evidence="2">
    <location>
        <begin position="1"/>
        <end position="23"/>
    </location>
</feature>
<evidence type="ECO:0000256" key="2">
    <source>
        <dbReference type="SAM" id="SignalP"/>
    </source>
</evidence>
<dbReference type="Gene3D" id="2.60.40.10">
    <property type="entry name" value="Immunoglobulins"/>
    <property type="match status" value="3"/>
</dbReference>
<sequence>MYLYAPRLASAPLALLICCALSACGEKGSDTAAPATTPDVELEEDTGPDATEDTGPEDTTPAGPPNLDTSPLSIAFSDVRLGEEQSAIITIRNTGESPLAVTQLRIEHFQLRGSVPQFRPGEGWEQGFTLAPNTYRDVVVRWVPTLYTGISGRVIIGSDDPDTPELIIPLQATSAYPVAEAPRRINFGTVPPGQTAHQRVTIYNRGLDPLNITGFASTGDPEFAAQFSGRAIEPPVPAFLQHNDKIEVELSFTASSDELVTGAISMLANLPEEPDIVFDVQANGPTPCIQTDGDVDFGEFVTGTTATKELLIANCSRNRSLTLSQVELLNDAGGVFELVETPALPWSLGIAQSGTLQLRATLPTEQEAVGQLKLVSDDPTQSEVVLQLRARPTDPL</sequence>
<dbReference type="InterPro" id="IPR013783">
    <property type="entry name" value="Ig-like_fold"/>
</dbReference>
<feature type="compositionally biased region" description="Acidic residues" evidence="1">
    <location>
        <begin position="40"/>
        <end position="56"/>
    </location>
</feature>
<name>A0A328C4Q3_9DELT</name>
<feature type="region of interest" description="Disordered" evidence="1">
    <location>
        <begin position="28"/>
        <end position="69"/>
    </location>
</feature>
<keyword evidence="2" id="KW-0732">Signal</keyword>
<feature type="chain" id="PRO_5016342555" description="Abnormal spindle-like microcephaly-associated protein ASH domain-containing protein" evidence="2">
    <location>
        <begin position="24"/>
        <end position="396"/>
    </location>
</feature>
<keyword evidence="4" id="KW-1185">Reference proteome</keyword>
<comment type="caution">
    <text evidence="3">The sequence shown here is derived from an EMBL/GenBank/DDBJ whole genome shotgun (WGS) entry which is preliminary data.</text>
</comment>
<reference evidence="3 4" key="1">
    <citation type="submission" date="2018-05" db="EMBL/GenBank/DDBJ databases">
        <title>Lujinxingia marina gen. nov. sp. nov., a new facultative anaerobic member of the class Deltaproteobacteria, and proposal of Lujinxingaceae fam. nov.</title>
        <authorList>
            <person name="Li C.-M."/>
        </authorList>
    </citation>
    <scope>NUCLEOTIDE SEQUENCE [LARGE SCALE GENOMIC DNA]</scope>
    <source>
        <strain evidence="3 4">B210</strain>
    </source>
</reference>
<evidence type="ECO:0000313" key="3">
    <source>
        <dbReference type="EMBL" id="RAL20000.1"/>
    </source>
</evidence>
<dbReference type="AlphaFoldDB" id="A0A328C4Q3"/>
<evidence type="ECO:0008006" key="5">
    <source>
        <dbReference type="Google" id="ProtNLM"/>
    </source>
</evidence>
<gene>
    <name evidence="3" type="ORF">DL240_19310</name>
</gene>
<dbReference type="OrthoDB" id="5382393at2"/>
<proteinExistence type="predicted"/>
<dbReference type="EMBL" id="QHKO01000018">
    <property type="protein sequence ID" value="RAL20000.1"/>
    <property type="molecule type" value="Genomic_DNA"/>
</dbReference>
<accession>A0A328C4Q3</accession>
<evidence type="ECO:0000256" key="1">
    <source>
        <dbReference type="SAM" id="MobiDB-lite"/>
    </source>
</evidence>